<dbReference type="PANTHER" id="PTHR24006">
    <property type="entry name" value="UBIQUITIN CARBOXYL-TERMINAL HYDROLASE"/>
    <property type="match status" value="1"/>
</dbReference>
<evidence type="ECO:0000256" key="3">
    <source>
        <dbReference type="ARBA" id="ARBA00012759"/>
    </source>
</evidence>
<feature type="region of interest" description="Disordered" evidence="8">
    <location>
        <begin position="424"/>
        <end position="453"/>
    </location>
</feature>
<evidence type="ECO:0000256" key="7">
    <source>
        <dbReference type="ARBA" id="ARBA00022807"/>
    </source>
</evidence>
<comment type="catalytic activity">
    <reaction evidence="1">
        <text>Thiol-dependent hydrolysis of ester, thioester, amide, peptide and isopeptide bonds formed by the C-terminal Gly of ubiquitin (a 76-residue protein attached to proteins as an intracellular targeting signal).</text>
        <dbReference type="EC" id="3.4.19.12"/>
    </reaction>
</comment>
<dbReference type="Gene3D" id="3.90.70.10">
    <property type="entry name" value="Cysteine proteinases"/>
    <property type="match status" value="1"/>
</dbReference>
<reference evidence="11" key="1">
    <citation type="journal article" date="2015" name="PLoS Genet.">
        <title>Genome Sequence and Transcriptome Analyses of Chrysochromulina tobin: Metabolic Tools for Enhanced Algal Fitness in the Prominent Order Prymnesiales (Haptophyceae).</title>
        <authorList>
            <person name="Hovde B.T."/>
            <person name="Deodato C.R."/>
            <person name="Hunsperger H.M."/>
            <person name="Ryken S.A."/>
            <person name="Yost W."/>
            <person name="Jha R.K."/>
            <person name="Patterson J."/>
            <person name="Monnat R.J. Jr."/>
            <person name="Barlow S.B."/>
            <person name="Starkenburg S.R."/>
            <person name="Cattolico R.A."/>
        </authorList>
    </citation>
    <scope>NUCLEOTIDE SEQUENCE</scope>
    <source>
        <strain evidence="11">CCMP291</strain>
    </source>
</reference>
<dbReference type="EC" id="3.4.19.12" evidence="3"/>
<feature type="region of interest" description="Disordered" evidence="8">
    <location>
        <begin position="480"/>
        <end position="526"/>
    </location>
</feature>
<accession>A0A0M0JUA8</accession>
<proteinExistence type="inferred from homology"/>
<dbReference type="PROSITE" id="PS50235">
    <property type="entry name" value="USP_3"/>
    <property type="match status" value="1"/>
</dbReference>
<dbReference type="OrthoDB" id="420187at2759"/>
<feature type="compositionally biased region" description="Low complexity" evidence="8">
    <location>
        <begin position="53"/>
        <end position="62"/>
    </location>
</feature>
<dbReference type="GO" id="GO:0005634">
    <property type="term" value="C:nucleus"/>
    <property type="evidence" value="ECO:0007669"/>
    <property type="project" value="TreeGrafter"/>
</dbReference>
<protein>
    <recommendedName>
        <fullName evidence="3">ubiquitinyl hydrolase 1</fullName>
        <ecNumber evidence="3">3.4.19.12</ecNumber>
    </recommendedName>
</protein>
<dbReference type="EMBL" id="JWZX01002283">
    <property type="protein sequence ID" value="KOO30139.1"/>
    <property type="molecule type" value="Genomic_DNA"/>
</dbReference>
<evidence type="ECO:0000259" key="9">
    <source>
        <dbReference type="PROSITE" id="PS50235"/>
    </source>
</evidence>
<dbReference type="PROSITE" id="PS00972">
    <property type="entry name" value="USP_1"/>
    <property type="match status" value="1"/>
</dbReference>
<sequence length="620" mass="66871">MRRIEQQLVAESSSQYQRIEFEPARRPDVPSATTDIAITVLNPPRSGPSDDGTAAATASSAQENEEAGEAAGRLSSLPLEQYLFSPQRLEQLSSWPHMRGIGPGLANLGNTCFINATLQCLTYTAPLVNMCLERTHSRGCTARGFCIYCELEGHVRECHDLERPQKSLTPRVLVSHMRAVVKHFRPGRQEDAHEYLLGLIEAVQSASLRVAAKARGETPSQRLAETTEVQQLFGGHLHSQVVCHACRKASSSYEPFLDLSLELKNAPTVTECLRRFTATEKLNGDNQFRCPHCQALADASKRLQVNAPPRVLVLQLKRFGFGRNGGSKLQKHVEFGERLQLAPFCTRDYLATGGSTMYELYAALVHEGLSLHGGHYYSYVKPASGVWHRCDDARIAQVSESTVHKEKAYLLFYRRSEVAAAANADEPPTASADDHAIGVSEAPLTNPEEEEGYASSREWLMPVMGWPVKQAARAAGAFSATAGTWDDSEAPSPNGRWRGAHDQPNGNRAAGDGTGSAAAGVAPGAKRKRAYDYWDAELDRGHIKKTRSVRDANRQLKLAAAAGYLRGGGGRAGGKGRGSGRGGTKGSGRAGGNGRGGGTKGGRGGGSAVRSGGKRHRHSE</sequence>
<name>A0A0M0JUA8_9EUKA</name>
<feature type="region of interest" description="Disordered" evidence="8">
    <location>
        <begin position="1"/>
        <end position="71"/>
    </location>
</feature>
<comment type="similarity">
    <text evidence="2">Belongs to the peptidase C19 family.</text>
</comment>
<feature type="compositionally biased region" description="Gly residues" evidence="8">
    <location>
        <begin position="565"/>
        <end position="607"/>
    </location>
</feature>
<dbReference type="InterPro" id="IPR028889">
    <property type="entry name" value="USP"/>
</dbReference>
<dbReference type="GO" id="GO:0005829">
    <property type="term" value="C:cytosol"/>
    <property type="evidence" value="ECO:0007669"/>
    <property type="project" value="TreeGrafter"/>
</dbReference>
<dbReference type="InterPro" id="IPR038765">
    <property type="entry name" value="Papain-like_cys_pep_sf"/>
</dbReference>
<evidence type="ECO:0000256" key="2">
    <source>
        <dbReference type="ARBA" id="ARBA00009085"/>
    </source>
</evidence>
<organism evidence="10 11">
    <name type="scientific">Chrysochromulina tobinii</name>
    <dbReference type="NCBI Taxonomy" id="1460289"/>
    <lineage>
        <taxon>Eukaryota</taxon>
        <taxon>Haptista</taxon>
        <taxon>Haptophyta</taxon>
        <taxon>Prymnesiophyceae</taxon>
        <taxon>Prymnesiales</taxon>
        <taxon>Chrysochromulinaceae</taxon>
        <taxon>Chrysochromulina</taxon>
    </lineage>
</organism>
<feature type="region of interest" description="Disordered" evidence="8">
    <location>
        <begin position="565"/>
        <end position="620"/>
    </location>
</feature>
<evidence type="ECO:0000256" key="5">
    <source>
        <dbReference type="ARBA" id="ARBA00022786"/>
    </source>
</evidence>
<dbReference type="FunFam" id="3.90.70.10:FF:000119">
    <property type="entry name" value="Ubiquitin specific peptidase 36"/>
    <property type="match status" value="1"/>
</dbReference>
<evidence type="ECO:0000256" key="6">
    <source>
        <dbReference type="ARBA" id="ARBA00022801"/>
    </source>
</evidence>
<evidence type="ECO:0000256" key="8">
    <source>
        <dbReference type="SAM" id="MobiDB-lite"/>
    </source>
</evidence>
<dbReference type="GO" id="GO:0006508">
    <property type="term" value="P:proteolysis"/>
    <property type="evidence" value="ECO:0007669"/>
    <property type="project" value="UniProtKB-KW"/>
</dbReference>
<evidence type="ECO:0000313" key="11">
    <source>
        <dbReference type="Proteomes" id="UP000037460"/>
    </source>
</evidence>
<comment type="caution">
    <text evidence="10">The sequence shown here is derived from an EMBL/GenBank/DDBJ whole genome shotgun (WGS) entry which is preliminary data.</text>
</comment>
<evidence type="ECO:0000313" key="10">
    <source>
        <dbReference type="EMBL" id="KOO30139.1"/>
    </source>
</evidence>
<keyword evidence="4" id="KW-0645">Protease</keyword>
<feature type="domain" description="USP" evidence="9">
    <location>
        <begin position="103"/>
        <end position="416"/>
    </location>
</feature>
<evidence type="ECO:0000256" key="4">
    <source>
        <dbReference type="ARBA" id="ARBA00022670"/>
    </source>
</evidence>
<dbReference type="PANTHER" id="PTHR24006:SF758">
    <property type="entry name" value="UBIQUITIN CARBOXYL-TERMINAL HYDROLASE 36"/>
    <property type="match status" value="1"/>
</dbReference>
<dbReference type="InterPro" id="IPR001394">
    <property type="entry name" value="Peptidase_C19_UCH"/>
</dbReference>
<dbReference type="GO" id="GO:0016579">
    <property type="term" value="P:protein deubiquitination"/>
    <property type="evidence" value="ECO:0007669"/>
    <property type="project" value="InterPro"/>
</dbReference>
<keyword evidence="11" id="KW-1185">Reference proteome</keyword>
<dbReference type="AlphaFoldDB" id="A0A0M0JUA8"/>
<gene>
    <name evidence="10" type="ORF">Ctob_012828</name>
</gene>
<dbReference type="Proteomes" id="UP000037460">
    <property type="component" value="Unassembled WGS sequence"/>
</dbReference>
<dbReference type="Pfam" id="PF00443">
    <property type="entry name" value="UCH"/>
    <property type="match status" value="1"/>
</dbReference>
<keyword evidence="7" id="KW-0788">Thiol protease</keyword>
<evidence type="ECO:0000256" key="1">
    <source>
        <dbReference type="ARBA" id="ARBA00000707"/>
    </source>
</evidence>
<dbReference type="SUPFAM" id="SSF54001">
    <property type="entry name" value="Cysteine proteinases"/>
    <property type="match status" value="1"/>
</dbReference>
<dbReference type="InterPro" id="IPR050164">
    <property type="entry name" value="Peptidase_C19"/>
</dbReference>
<dbReference type="GO" id="GO:0004843">
    <property type="term" value="F:cysteine-type deubiquitinase activity"/>
    <property type="evidence" value="ECO:0007669"/>
    <property type="project" value="UniProtKB-EC"/>
</dbReference>
<keyword evidence="5" id="KW-0833">Ubl conjugation pathway</keyword>
<dbReference type="InterPro" id="IPR018200">
    <property type="entry name" value="USP_CS"/>
</dbReference>
<keyword evidence="6" id="KW-0378">Hydrolase</keyword>
<feature type="compositionally biased region" description="Basic and acidic residues" evidence="8">
    <location>
        <begin position="19"/>
        <end position="28"/>
    </location>
</feature>
<feature type="compositionally biased region" description="Low complexity" evidence="8">
    <location>
        <begin position="509"/>
        <end position="522"/>
    </location>
</feature>